<proteinExistence type="predicted"/>
<keyword evidence="1" id="KW-0808">Transferase</keyword>
<keyword evidence="1" id="KW-0489">Methyltransferase</keyword>
<evidence type="ECO:0000313" key="2">
    <source>
        <dbReference type="Proteomes" id="UP000559653"/>
    </source>
</evidence>
<dbReference type="EMBL" id="JACEMZ010000049">
    <property type="protein sequence ID" value="MBA4452848.1"/>
    <property type="molecule type" value="Genomic_DNA"/>
</dbReference>
<comment type="caution">
    <text evidence="1">The sequence shown here is derived from an EMBL/GenBank/DDBJ whole genome shotgun (WGS) entry which is preliminary data.</text>
</comment>
<organism evidence="1 2">
    <name type="scientific">Candidatus Nitrosomaritimum aestuariumsis</name>
    <dbReference type="NCBI Taxonomy" id="3342354"/>
    <lineage>
        <taxon>Archaea</taxon>
        <taxon>Nitrososphaerota</taxon>
        <taxon>Nitrososphaeria</taxon>
        <taxon>Nitrosopumilales</taxon>
        <taxon>Nitrosopumilaceae</taxon>
        <taxon>Candidatus Nitrosomaritimum</taxon>
    </lineage>
</organism>
<dbReference type="Proteomes" id="UP000559653">
    <property type="component" value="Unassembled WGS sequence"/>
</dbReference>
<gene>
    <name evidence="1" type="ORF">H2B03_06760</name>
</gene>
<evidence type="ECO:0000313" key="1">
    <source>
        <dbReference type="EMBL" id="MBA4452848.1"/>
    </source>
</evidence>
<name>A0AC60VZH2_9ARCH</name>
<protein>
    <submittedName>
        <fullName evidence="1">Class I SAM-dependent methyltransferase</fullName>
    </submittedName>
</protein>
<accession>A0AC60VZH2</accession>
<sequence>MGETELIMIMEGDAWDDMSSEYDNCVEKNPDPVISDYISEEIKITTNLCKKIIKPDKKYTVIDMGSGTGRVLFSLYKVFGESVSYCGLDASQQMIQISNQKQLNLNIKNTTFLNYDTTNTLIDELFDDDSAKITMCMYNTVGVIPPSKRCQFFDNMKRLAGKEGLALVSAFNGDDFAFAAPKIYHPMKEMVKKIDEDSFDEKRLAFRNSLGYYSQWFTKHQLNDFLDSQTEPIPINVSVNDEVHTLGHVFTDRQV</sequence>
<reference evidence="1 2" key="1">
    <citation type="journal article" date="2020" name="Appl. Environ. Microbiol.">
        <title>Genomic Characteristics of a Novel Species of Ammonia-Oxidizing Archaea from the Jiulong River Estuary.</title>
        <authorList>
            <person name="Zou D."/>
            <person name="Wan R."/>
            <person name="Han L."/>
            <person name="Xu M.N."/>
            <person name="Liu Y."/>
            <person name="Liu H."/>
            <person name="Kao S.J."/>
            <person name="Li M."/>
        </authorList>
    </citation>
    <scope>NUCLEOTIDE SEQUENCE [LARGE SCALE GENOMIC DNA]</scope>
    <source>
        <strain evidence="1">W1bin1</strain>
    </source>
</reference>